<name>A0ABQ9Y772_9EUKA</name>
<dbReference type="InterPro" id="IPR050167">
    <property type="entry name" value="Ser_Thr_protein_kinase"/>
</dbReference>
<keyword evidence="1" id="KW-1133">Transmembrane helix</keyword>
<dbReference type="SMART" id="SM00220">
    <property type="entry name" value="S_TKc"/>
    <property type="match status" value="1"/>
</dbReference>
<dbReference type="SUPFAM" id="SSF56112">
    <property type="entry name" value="Protein kinase-like (PK-like)"/>
    <property type="match status" value="1"/>
</dbReference>
<evidence type="ECO:0000256" key="1">
    <source>
        <dbReference type="SAM" id="Phobius"/>
    </source>
</evidence>
<gene>
    <name evidence="3" type="ORF">BLNAU_5350</name>
</gene>
<sequence length="2742" mass="297232">MTHDGFDSTGEHLIVRVRGRQMPVGTYTIKLNPGDLSLDFVFGAVKDGETFAERDSEPLSIPIFGENTKILFDTEYSITDASEKLSDTSIFVSKSEIVLTTPSEPARITAITDETYDSLFTQLTLSFSGINCVAAGHTMTVKNTATQKTHTFNVIFDTPQTGSRTEYIYNTGGTTNLTFGATYEVIGVTASTGQIFFTSGMTFTVVPARHRLLSTGTTTVDDDVTVVSIRMKGDNMPIGNTTLQLLDSTHYTETSESLYVNVEVSFSTESEGLLEITIYPTPQLVYGHSYLAWSMNRTEIDEKMFVTTHFTIQMPTEPSRLAKIAQFEHLDDDKAIRLSWEGRVMKNGPYTATLSVNGTSTTTLTLTFNAGGTTSTSTETLFRNPLSVLKYNTKYVVTEVTDSSDTPVIVHTGITFTTNAEPTRLLSVFPLEHGADLNTTTLTLSGHQLPAGSATLTVVPSSVASGEETESDKINLPVSITQSGDDSTGTVSISLYPTPTLVYGKTYRIVSLSSAKYIDATLTFKMPDEPSRLERITNFEHLDCEKEIELSWEGRLMTNGPYTATLSVNGTSTTTLTLTFNAGGTTSTTTETLFKSSLNGLKYNTKYVVTGLTDSSNEDVIVNSGITFTTNPEPTRLLSLSGPVDADGMNTTVLTLAGHQLPAGDATLTVVPSSVPSGSETEANTINLTVSFTESGDDSTGTVSISLYPTPTLAYRETYRIVFLSSAKYIDATLTFKMPDEPSRLERITNFEHLDCEKEIELSWEGRLMTNGPYTATLSVNGTSTTTLTLTFNAGGTTSTTTETLFKSSLNGLKYNTKYVVTGLTDSSNEDVIVNSGITFTTNPEPTRLLSLSGPVDADGMNTTVLTLAGHQLPAGDATLTVVPSSVPSGSETEANTINLTVSFTESGDDSTGTVSISLYPTPTLAYGQTYRIVFLSSAKYIDTTLTFKMPDEPSRLERITNFEHLDCEKEIELSWEGRLMTNGPYTATLSVNGTSTTTLTLTFNAGGTTSTATETLFKSSLNGLKYNTKYVVTGLTDSSNEDVIVNSGITFTTNPEPTRLLSLSGPVDADGMNTTVLTLAGHQLPAGDATLTVVPSSVPSGSETEANTINLTVSFTESGDDSTGTVSISLYPTPTLAYGQTYRIVFLSSAKYIDTTLTFKMPDEPSRLERITNFEHLDCEKEIELSWEGRLMTNGPYTATLSVNGTSTTTLTLTFNAGGTTSTATETLFKSSLNGLKYNTKYVVTGLTDSSNEDVIVNSGITFTTNPEPTRLLSLSGPVDADGMNTTVLTLAGHQLPAGDATLTVVPSSVPSGSETEANTINLTVSFTESGDDSTGTVSISLYPTPTLAYGQTYRIVFLSSAKYIDTTLTFKMPDEPSRLERITNFEHLDCEKEIELSWEGRLMTNGPYTATLSVNGTSTTTLTLTFNAGGTTSTATETLFKSSLNGLKYNTKYVVTGLTDSSNEDVIVNSGITFTTNPEPTRLLSLSGPVDADGMNTTVLTLAGHQLPAGDATLTVVPSSVPSGSETEANTINLTVSFTESGDDSTGTVSISLYPTPTLAYGQTYRIVFLSSAKYIDTTLTFKMPDEPSRLERITNFEHLDCEKEIELSWEGRLMTNGPYTATLSVNGTSTTTLTLTFNAGGTTSTATETLFKSSLNGLKYNTKYVVTGLTDSSNEDVIVNSGITFTTNPEPTRLLSLSGPVDADGMNTTVLTLAGHQLPAGDATLTVVPSSVPSGSETEANTINLTVSFTESGDDSTGTVSISLYPTPTLAYRETYRIVSLSSADYIDATLTFKMPDEPSRLEKVTPVLSEDAKQVTLTFEGRVFASGVYELTLQPAASNTAFIVTLDHDGDGTLSCSISTDDLVTPHVILGQVYTIEQITKNSNPIVINPKAKQFTAPIAALLKSISFEFTNSPCTSYKLVLTAENVTVNQNYILTLTTGETFSVKFSTPEKGGTASHPIGWDDTLLYGTEYTVAGLREESSEAPIRKQADKFTTKPKPPTITLFVDLSSASDDLMCGDQANPCTSIVKAWDIAVGLEHDEITIRILKETKETESFVISKDMSVLIENGKNLNPIIRIPASTTLSGDSGLITVSEGSLELKKVEVAVETISESFVFLSAVNSTITLKECVIDGMNIPPPNSNSLSVCEWTSGVVQLDNCETTIDWTKFHELPQGALNMKSGRITIDDSIFRDNTPNHDLFPSARRNILCSDEGEVRIGKLRSGDGTEDGLSPWMALDDCHLNSTSVDAKKALFIPTLDSSKTKSKHTSKSYDVSIVGSVLMPCGLGLEVVEWDERAKVEKRSTTIELAGLNSSEWTDTSVNFTLNLSSIKDVDHTQEIRARLSFGHNQSTSNHMVLKISDATEKKALTLEQTKKALVWLIPVIVAVVAFFLILTIVLLCRRKRQQKDDRENLLKNRELDQHEPIDVEKIEEQLGTIVQIREPHTNNMLHHNLPTTIGSSVLPAKDTLKQVDNQYSERRVQTETKTKMAVRCEEELVEVPVNVNSTLYNRLHKGGPPLDSPRVFRMITQGLAQIAKHNPKMPILTRLSPLWVFLDEQDTPVFQMKEESVSVPQNIPESSFFPGSEHNRTNQNIVQQQEEPLPQTLTTANASFFSQSMTANTSVRHIEGQRWMAPEVANKKVEIDTSKAAVFSLGLILWEMETGLVPFGEIDSANAQRQLGTGSLPLMDSWTNQSKIELVRSCLSLDPKERPTLDEILSLLDSDAELGKPAMDKQNMEEC</sequence>
<dbReference type="Gene3D" id="1.10.510.10">
    <property type="entry name" value="Transferase(Phosphotransferase) domain 1"/>
    <property type="match status" value="1"/>
</dbReference>
<evidence type="ECO:0000313" key="3">
    <source>
        <dbReference type="EMBL" id="KAK2959572.1"/>
    </source>
</evidence>
<dbReference type="InterPro" id="IPR000719">
    <property type="entry name" value="Prot_kinase_dom"/>
</dbReference>
<evidence type="ECO:0000313" key="4">
    <source>
        <dbReference type="Proteomes" id="UP001281761"/>
    </source>
</evidence>
<protein>
    <submittedName>
        <fullName evidence="3">Large repetitive protein</fullName>
    </submittedName>
</protein>
<dbReference type="InterPro" id="IPR011009">
    <property type="entry name" value="Kinase-like_dom_sf"/>
</dbReference>
<accession>A0ABQ9Y772</accession>
<feature type="domain" description="Protein kinase" evidence="2">
    <location>
        <begin position="2382"/>
        <end position="2729"/>
    </location>
</feature>
<dbReference type="PROSITE" id="PS50011">
    <property type="entry name" value="PROTEIN_KINASE_DOM"/>
    <property type="match status" value="1"/>
</dbReference>
<feature type="transmembrane region" description="Helical" evidence="1">
    <location>
        <begin position="2379"/>
        <end position="2403"/>
    </location>
</feature>
<dbReference type="InterPro" id="IPR001245">
    <property type="entry name" value="Ser-Thr/Tyr_kinase_cat_dom"/>
</dbReference>
<proteinExistence type="predicted"/>
<evidence type="ECO:0000259" key="2">
    <source>
        <dbReference type="PROSITE" id="PS50011"/>
    </source>
</evidence>
<comment type="caution">
    <text evidence="3">The sequence shown here is derived from an EMBL/GenBank/DDBJ whole genome shotgun (WGS) entry which is preliminary data.</text>
</comment>
<keyword evidence="1" id="KW-0812">Transmembrane</keyword>
<keyword evidence="1" id="KW-0472">Membrane</keyword>
<dbReference type="Proteomes" id="UP001281761">
    <property type="component" value="Unassembled WGS sequence"/>
</dbReference>
<dbReference type="Pfam" id="PF07714">
    <property type="entry name" value="PK_Tyr_Ser-Thr"/>
    <property type="match status" value="1"/>
</dbReference>
<reference evidence="3 4" key="1">
    <citation type="journal article" date="2022" name="bioRxiv">
        <title>Genomics of Preaxostyla Flagellates Illuminates Evolutionary Transitions and the Path Towards Mitochondrial Loss.</title>
        <authorList>
            <person name="Novak L.V.F."/>
            <person name="Treitli S.C."/>
            <person name="Pyrih J."/>
            <person name="Halakuc P."/>
            <person name="Pipaliya S.V."/>
            <person name="Vacek V."/>
            <person name="Brzon O."/>
            <person name="Soukal P."/>
            <person name="Eme L."/>
            <person name="Dacks J.B."/>
            <person name="Karnkowska A."/>
            <person name="Elias M."/>
            <person name="Hampl V."/>
        </authorList>
    </citation>
    <scope>NUCLEOTIDE SEQUENCE [LARGE SCALE GENOMIC DNA]</scope>
    <source>
        <strain evidence="3">NAU3</strain>
        <tissue evidence="3">Gut</tissue>
    </source>
</reference>
<dbReference type="EMBL" id="JARBJD010000028">
    <property type="protein sequence ID" value="KAK2959572.1"/>
    <property type="molecule type" value="Genomic_DNA"/>
</dbReference>
<dbReference type="PANTHER" id="PTHR23257">
    <property type="entry name" value="SERINE-THREONINE PROTEIN KINASE"/>
    <property type="match status" value="1"/>
</dbReference>
<keyword evidence="4" id="KW-1185">Reference proteome</keyword>
<organism evidence="3 4">
    <name type="scientific">Blattamonas nauphoetae</name>
    <dbReference type="NCBI Taxonomy" id="2049346"/>
    <lineage>
        <taxon>Eukaryota</taxon>
        <taxon>Metamonada</taxon>
        <taxon>Preaxostyla</taxon>
        <taxon>Oxymonadida</taxon>
        <taxon>Blattamonas</taxon>
    </lineage>
</organism>